<evidence type="ECO:0008006" key="3">
    <source>
        <dbReference type="Google" id="ProtNLM"/>
    </source>
</evidence>
<sequence length="133" mass="13560">MKMRNLSITLLLSAALASPVAAQDLTGTWEISTQGGRGGPQTSTLVLAQDGETLTGTMTVSLGGRGGRGGGPQELEVSNGTVDGNSFSFIVTLSFQGNSFDLNYSGTVDGDEMSGTREGPRGGGQPFTGEKQG</sequence>
<feature type="region of interest" description="Disordered" evidence="1">
    <location>
        <begin position="105"/>
        <end position="133"/>
    </location>
</feature>
<dbReference type="EMBL" id="UINC01000222">
    <property type="protein sequence ID" value="SUZ51395.1"/>
    <property type="molecule type" value="Genomic_DNA"/>
</dbReference>
<evidence type="ECO:0000313" key="2">
    <source>
        <dbReference type="EMBL" id="SUZ51395.1"/>
    </source>
</evidence>
<accession>A0A381NA46</accession>
<dbReference type="AlphaFoldDB" id="A0A381NA46"/>
<reference evidence="2" key="1">
    <citation type="submission" date="2018-05" db="EMBL/GenBank/DDBJ databases">
        <authorList>
            <person name="Lanie J.A."/>
            <person name="Ng W.-L."/>
            <person name="Kazmierczak K.M."/>
            <person name="Andrzejewski T.M."/>
            <person name="Davidsen T.M."/>
            <person name="Wayne K.J."/>
            <person name="Tettelin H."/>
            <person name="Glass J.I."/>
            <person name="Rusch D."/>
            <person name="Podicherti R."/>
            <person name="Tsui H.-C.T."/>
            <person name="Winkler M.E."/>
        </authorList>
    </citation>
    <scope>NUCLEOTIDE SEQUENCE</scope>
</reference>
<gene>
    <name evidence="2" type="ORF">METZ01_LOCUS4249</name>
</gene>
<name>A0A381NA46_9ZZZZ</name>
<evidence type="ECO:0000256" key="1">
    <source>
        <dbReference type="SAM" id="MobiDB-lite"/>
    </source>
</evidence>
<proteinExistence type="predicted"/>
<organism evidence="2">
    <name type="scientific">marine metagenome</name>
    <dbReference type="NCBI Taxonomy" id="408172"/>
    <lineage>
        <taxon>unclassified sequences</taxon>
        <taxon>metagenomes</taxon>
        <taxon>ecological metagenomes</taxon>
    </lineage>
</organism>
<protein>
    <recommendedName>
        <fullName evidence="3">Lipocalin-like domain-containing protein</fullName>
    </recommendedName>
</protein>